<dbReference type="GO" id="GO:0016020">
    <property type="term" value="C:membrane"/>
    <property type="evidence" value="ECO:0007669"/>
    <property type="project" value="UniProtKB-SubCell"/>
</dbReference>
<feature type="non-terminal residue" evidence="8">
    <location>
        <position position="354"/>
    </location>
</feature>
<feature type="domain" description="ABC transmembrane type-1" evidence="7">
    <location>
        <begin position="74"/>
        <end position="284"/>
    </location>
</feature>
<comment type="subcellular location">
    <subcellularLocation>
        <location evidence="1">Membrane</location>
        <topology evidence="1">Multi-pass membrane protein</topology>
    </subcellularLocation>
</comment>
<feature type="transmembrane region" description="Helical" evidence="6">
    <location>
        <begin position="129"/>
        <end position="156"/>
    </location>
</feature>
<evidence type="ECO:0000256" key="4">
    <source>
        <dbReference type="ARBA" id="ARBA00023136"/>
    </source>
</evidence>
<evidence type="ECO:0000256" key="5">
    <source>
        <dbReference type="SAM" id="Coils"/>
    </source>
</evidence>
<evidence type="ECO:0000256" key="2">
    <source>
        <dbReference type="ARBA" id="ARBA00022692"/>
    </source>
</evidence>
<keyword evidence="8" id="KW-0067">ATP-binding</keyword>
<dbReference type="SUPFAM" id="SSF52540">
    <property type="entry name" value="P-loop containing nucleoside triphosphate hydrolases"/>
    <property type="match status" value="1"/>
</dbReference>
<keyword evidence="8" id="KW-0547">Nucleotide-binding</keyword>
<protein>
    <submittedName>
        <fullName evidence="8">ABC transporter, ATP-binding/permease protein</fullName>
    </submittedName>
</protein>
<evidence type="ECO:0000313" key="8">
    <source>
        <dbReference type="EMBL" id="EKC44100.1"/>
    </source>
</evidence>
<dbReference type="EMBL" id="AJWZ01011786">
    <property type="protein sequence ID" value="EKC44100.1"/>
    <property type="molecule type" value="Genomic_DNA"/>
</dbReference>
<dbReference type="Gene3D" id="3.40.50.300">
    <property type="entry name" value="P-loop containing nucleotide triphosphate hydrolases"/>
    <property type="match status" value="1"/>
</dbReference>
<keyword evidence="4 6" id="KW-0472">Membrane</keyword>
<dbReference type="PANTHER" id="PTHR24221:SF654">
    <property type="entry name" value="ATP-BINDING CASSETTE SUB-FAMILY B MEMBER 6"/>
    <property type="match status" value="1"/>
</dbReference>
<dbReference type="InterPro" id="IPR039421">
    <property type="entry name" value="Type_1_exporter"/>
</dbReference>
<keyword evidence="2 6" id="KW-0812">Transmembrane</keyword>
<dbReference type="GO" id="GO:0140359">
    <property type="term" value="F:ABC-type transporter activity"/>
    <property type="evidence" value="ECO:0007669"/>
    <property type="project" value="InterPro"/>
</dbReference>
<evidence type="ECO:0000256" key="1">
    <source>
        <dbReference type="ARBA" id="ARBA00004141"/>
    </source>
</evidence>
<dbReference type="Gene3D" id="1.20.1560.10">
    <property type="entry name" value="ABC transporter type 1, transmembrane domain"/>
    <property type="match status" value="1"/>
</dbReference>
<dbReference type="InterPro" id="IPR036640">
    <property type="entry name" value="ABC1_TM_sf"/>
</dbReference>
<feature type="coiled-coil region" evidence="5">
    <location>
        <begin position="194"/>
        <end position="224"/>
    </location>
</feature>
<evidence type="ECO:0000256" key="6">
    <source>
        <dbReference type="SAM" id="Phobius"/>
    </source>
</evidence>
<dbReference type="GO" id="GO:0005524">
    <property type="term" value="F:ATP binding"/>
    <property type="evidence" value="ECO:0007669"/>
    <property type="project" value="UniProtKB-KW"/>
</dbReference>
<reference evidence="8" key="1">
    <citation type="journal article" date="2013" name="Environ. Microbiol.">
        <title>Microbiota from the distal guts of lean and obese adolescents exhibit partial functional redundancy besides clear differences in community structure.</title>
        <authorList>
            <person name="Ferrer M."/>
            <person name="Ruiz A."/>
            <person name="Lanza F."/>
            <person name="Haange S.B."/>
            <person name="Oberbach A."/>
            <person name="Till H."/>
            <person name="Bargiela R."/>
            <person name="Campoy C."/>
            <person name="Segura M.T."/>
            <person name="Richter M."/>
            <person name="von Bergen M."/>
            <person name="Seifert J."/>
            <person name="Suarez A."/>
        </authorList>
    </citation>
    <scope>NUCLEOTIDE SEQUENCE</scope>
</reference>
<keyword evidence="5" id="KW-0175">Coiled coil</keyword>
<organism evidence="8">
    <name type="scientific">human gut metagenome</name>
    <dbReference type="NCBI Taxonomy" id="408170"/>
    <lineage>
        <taxon>unclassified sequences</taxon>
        <taxon>metagenomes</taxon>
        <taxon>organismal metagenomes</taxon>
    </lineage>
</organism>
<feature type="transmembrane region" description="Helical" evidence="6">
    <location>
        <begin position="227"/>
        <end position="246"/>
    </location>
</feature>
<dbReference type="InterPro" id="IPR011527">
    <property type="entry name" value="ABC1_TM_dom"/>
</dbReference>
<evidence type="ECO:0000259" key="7">
    <source>
        <dbReference type="PROSITE" id="PS50929"/>
    </source>
</evidence>
<accession>K1RRM6</accession>
<dbReference type="PANTHER" id="PTHR24221">
    <property type="entry name" value="ATP-BINDING CASSETTE SUB-FAMILY B"/>
    <property type="match status" value="1"/>
</dbReference>
<dbReference type="SUPFAM" id="SSF90123">
    <property type="entry name" value="ABC transporter transmembrane region"/>
    <property type="match status" value="1"/>
</dbReference>
<name>K1RRM6_9ZZZZ</name>
<keyword evidence="3 6" id="KW-1133">Transmembrane helix</keyword>
<gene>
    <name evidence="8" type="ORF">OBE_17654</name>
</gene>
<proteinExistence type="predicted"/>
<dbReference type="InterPro" id="IPR027417">
    <property type="entry name" value="P-loop_NTPase"/>
</dbReference>
<comment type="caution">
    <text evidence="8">The sequence shown here is derived from an EMBL/GenBank/DDBJ whole genome shotgun (WGS) entry which is preliminary data.</text>
</comment>
<evidence type="ECO:0000256" key="3">
    <source>
        <dbReference type="ARBA" id="ARBA00022989"/>
    </source>
</evidence>
<sequence length="354" mass="40662">MHLSNIFLSCTIWLLIDQYLTYSVFDNAIAKNSARTLIFVTILVIVKQTLKTSEAIFHCMVRHHLQREYANHARKDLFSKFINTKISYFDNANTGEMLELVMNDTGNASTFFTQNGLISFGNLCAKLPLLLIILFFINFKLTTILVLIYMVGYLALIISNKKTFKMISEIRNLNISITKWITEQVNNFELIKSINIEEIRLSKMNELLEKYTNESENLDKLIRKYNFSYTLFSFFASIATTCIGGYDLATSVLSYGTLMLFINGTTSIKGSCDDLVTRLPILNESFISMKKIYNYLNKYEPEIETGKLKLERINDIKFDNVYFSYNNDRQILSNISINVNNNDKIAIVGRTGCG</sequence>
<dbReference type="Pfam" id="PF00664">
    <property type="entry name" value="ABC_membrane"/>
    <property type="match status" value="1"/>
</dbReference>
<dbReference type="PROSITE" id="PS50929">
    <property type="entry name" value="ABC_TM1F"/>
    <property type="match status" value="1"/>
</dbReference>
<dbReference type="AlphaFoldDB" id="K1RRM6"/>